<organism evidence="11">
    <name type="scientific">Eriocheir sinensis</name>
    <name type="common">Chinese mitten crab</name>
    <dbReference type="NCBI Taxonomy" id="95602"/>
    <lineage>
        <taxon>Eukaryota</taxon>
        <taxon>Metazoa</taxon>
        <taxon>Ecdysozoa</taxon>
        <taxon>Arthropoda</taxon>
        <taxon>Crustacea</taxon>
        <taxon>Multicrustacea</taxon>
        <taxon>Malacostraca</taxon>
        <taxon>Eumalacostraca</taxon>
        <taxon>Eucarida</taxon>
        <taxon>Decapoda</taxon>
        <taxon>Pleocyemata</taxon>
        <taxon>Brachyura</taxon>
        <taxon>Eubrachyura</taxon>
        <taxon>Grapsoidea</taxon>
        <taxon>Varunidae</taxon>
        <taxon>Eriocheir</taxon>
    </lineage>
</organism>
<evidence type="ECO:0000256" key="5">
    <source>
        <dbReference type="ARBA" id="ARBA00022833"/>
    </source>
</evidence>
<dbReference type="PANTHER" id="PTHR12887">
    <property type="entry name" value="NANOS PROTEIN"/>
    <property type="match status" value="1"/>
</dbReference>
<name>A0A2H4DJY2_ERISI</name>
<keyword evidence="5" id="KW-0862">Zinc</keyword>
<evidence type="ECO:0000256" key="8">
    <source>
        <dbReference type="PROSITE-ProRule" id="PRU00855"/>
    </source>
</evidence>
<keyword evidence="7 8" id="KW-0694">RNA-binding</keyword>
<evidence type="ECO:0000256" key="2">
    <source>
        <dbReference type="ARBA" id="ARBA00022490"/>
    </source>
</evidence>
<evidence type="ECO:0000313" key="11">
    <source>
        <dbReference type="EMBL" id="AMP42752.1"/>
    </source>
</evidence>
<evidence type="ECO:0000256" key="9">
    <source>
        <dbReference type="SAM" id="MobiDB-lite"/>
    </source>
</evidence>
<evidence type="ECO:0000256" key="4">
    <source>
        <dbReference type="ARBA" id="ARBA00022771"/>
    </source>
</evidence>
<reference evidence="11" key="1">
    <citation type="submission" date="2015-04" db="EMBL/GenBank/DDBJ databases">
        <title>Identification and expression pattern analysis of nanos gene of Eriocheir sinensis.</title>
        <authorList>
            <person name="Wu P."/>
            <person name="Wang M."/>
            <person name="Ye Y."/>
            <person name="Cai C."/>
        </authorList>
    </citation>
    <scope>NUCLEOTIDE SEQUENCE</scope>
</reference>
<feature type="region of interest" description="Disordered" evidence="9">
    <location>
        <begin position="1"/>
        <end position="71"/>
    </location>
</feature>
<dbReference type="EMBL" id="KR061910">
    <property type="protein sequence ID" value="AMP42752.1"/>
    <property type="molecule type" value="mRNA"/>
</dbReference>
<keyword evidence="3" id="KW-0479">Metal-binding</keyword>
<dbReference type="AlphaFoldDB" id="A0A2H4DJY2"/>
<feature type="compositionally biased region" description="Polar residues" evidence="9">
    <location>
        <begin position="1"/>
        <end position="34"/>
    </location>
</feature>
<dbReference type="InterPro" id="IPR024161">
    <property type="entry name" value="Znf_nanos-typ"/>
</dbReference>
<feature type="domain" description="Nanos-type" evidence="10">
    <location>
        <begin position="337"/>
        <end position="391"/>
    </location>
</feature>
<keyword evidence="2" id="KW-0963">Cytoplasm</keyword>
<evidence type="ECO:0000256" key="6">
    <source>
        <dbReference type="ARBA" id="ARBA00022845"/>
    </source>
</evidence>
<dbReference type="RefSeq" id="XP_050726054.1">
    <property type="nucleotide sequence ID" value="XM_050870097.1"/>
</dbReference>
<feature type="region of interest" description="Disordered" evidence="9">
    <location>
        <begin position="264"/>
        <end position="284"/>
    </location>
</feature>
<comment type="subcellular location">
    <subcellularLocation>
        <location evidence="1">Cytoplasm</location>
    </subcellularLocation>
</comment>
<dbReference type="InterPro" id="IPR008705">
    <property type="entry name" value="Nanos/Xcar2"/>
</dbReference>
<dbReference type="GO" id="GO:0003723">
    <property type="term" value="F:RNA binding"/>
    <property type="evidence" value="ECO:0007669"/>
    <property type="project" value="UniProtKB-UniRule"/>
</dbReference>
<dbReference type="KEGG" id="esn:127003418"/>
<dbReference type="Gene3D" id="4.10.60.30">
    <property type="entry name" value="Nanos, RNA-binding domain"/>
    <property type="match status" value="1"/>
</dbReference>
<evidence type="ECO:0000259" key="10">
    <source>
        <dbReference type="PROSITE" id="PS51522"/>
    </source>
</evidence>
<evidence type="ECO:0000256" key="7">
    <source>
        <dbReference type="ARBA" id="ARBA00022884"/>
    </source>
</evidence>
<accession>A0A2H4DJY2</accession>
<dbReference type="GO" id="GO:0008270">
    <property type="term" value="F:zinc ion binding"/>
    <property type="evidence" value="ECO:0007669"/>
    <property type="project" value="UniProtKB-KW"/>
</dbReference>
<dbReference type="PROSITE" id="PS51522">
    <property type="entry name" value="ZF_NANOS"/>
    <property type="match status" value="1"/>
</dbReference>
<dbReference type="InterPro" id="IPR038129">
    <property type="entry name" value="Nanos_sf"/>
</dbReference>
<keyword evidence="4 8" id="KW-0863">Zinc-finger</keyword>
<dbReference type="OrthoDB" id="6381388at2759"/>
<dbReference type="GO" id="GO:0006417">
    <property type="term" value="P:regulation of translation"/>
    <property type="evidence" value="ECO:0007669"/>
    <property type="project" value="UniProtKB-UniRule"/>
</dbReference>
<evidence type="ECO:0000256" key="3">
    <source>
        <dbReference type="ARBA" id="ARBA00022723"/>
    </source>
</evidence>
<sequence>METSPQRSYLWSHSTPEISKSLNSPPEITSSLWKQLSEERNSSRVKLPSFTDSLTKDSAPTGEPGANTNFSPFTIKSKDVWKVPSPEPEEVGDHLGVKSPWEPLNSSRQKSCTFTTFQGSNSPNSARQSAYIDEDLYGKSDKENVFPVHSKAVGHDKNAYTAFQDKRESISLSKEFLPLEQHSLSSNVWDTNLKLPCESSSLGTVSGSNSYGLTGDSQSWEPVSSSFRPALRDIGNLNNSALPSAYQKINNNYIPTPSDFSSHLSTGPFSSPAHDSHCNQEPTYSYQSQKQHTDLVALMQELSLLTGGKDMGNLSYSSTHPCHKPSPAYQSSLASKGCVFCKNNNYHSTFYKSHVLKDERGHCQCPVLRMYVCPLCNATGDSAHTLKYCPRNTVTRGDPISAGLPPGKVTNWREVASRMMSRYSSNN</sequence>
<dbReference type="GO" id="GO:0005737">
    <property type="term" value="C:cytoplasm"/>
    <property type="evidence" value="ECO:0007669"/>
    <property type="project" value="UniProtKB-SubCell"/>
</dbReference>
<dbReference type="Pfam" id="PF05741">
    <property type="entry name" value="zf-nanos"/>
    <property type="match status" value="1"/>
</dbReference>
<comment type="similarity">
    <text evidence="8">Belongs to the nanos family.</text>
</comment>
<keyword evidence="6 8" id="KW-0810">Translation regulation</keyword>
<dbReference type="GeneID" id="127003418"/>
<protein>
    <submittedName>
        <fullName evidence="11">Nanos</fullName>
    </submittedName>
</protein>
<proteinExistence type="evidence at transcript level"/>
<evidence type="ECO:0000256" key="1">
    <source>
        <dbReference type="ARBA" id="ARBA00004496"/>
    </source>
</evidence>